<feature type="region of interest" description="Disordered" evidence="1">
    <location>
        <begin position="909"/>
        <end position="928"/>
    </location>
</feature>
<feature type="domain" description="Cadherin-like" evidence="2">
    <location>
        <begin position="2966"/>
        <end position="3056"/>
    </location>
</feature>
<dbReference type="PATRIC" id="fig|504832.7.peg.2108"/>
<dbReference type="KEGG" id="oca:OCAR_6038"/>
<dbReference type="SUPFAM" id="SSF51120">
    <property type="entry name" value="beta-Roll"/>
    <property type="match status" value="1"/>
</dbReference>
<accession>B6JI13</accession>
<proteinExistence type="predicted"/>
<dbReference type="InterPro" id="IPR041690">
    <property type="entry name" value="Cadherin_5"/>
</dbReference>
<dbReference type="InterPro" id="IPR018511">
    <property type="entry name" value="Hemolysin-typ_Ca-bd_CS"/>
</dbReference>
<dbReference type="PROSITE" id="PS00330">
    <property type="entry name" value="HEMOLYSIN_CALCIUM"/>
    <property type="match status" value="2"/>
</dbReference>
<feature type="compositionally biased region" description="Polar residues" evidence="1">
    <location>
        <begin position="208"/>
        <end position="218"/>
    </location>
</feature>
<dbReference type="GO" id="GO:0005509">
    <property type="term" value="F:calcium ion binding"/>
    <property type="evidence" value="ECO:0007669"/>
    <property type="project" value="InterPro"/>
</dbReference>
<dbReference type="NCBIfam" id="TIGR03661">
    <property type="entry name" value="T1SS_VCA0849"/>
    <property type="match status" value="1"/>
</dbReference>
<dbReference type="eggNOG" id="COG2931">
    <property type="taxonomic scope" value="Bacteria"/>
</dbReference>
<dbReference type="InterPro" id="IPR011049">
    <property type="entry name" value="Serralysin-like_metalloprot_C"/>
</dbReference>
<sequence>MNERVWIAQANSVPVQTDTPLKVVTVVKPGSEQAITIDLGFGQKTKLDLSSIANEKMTMVHVGTKLIILFDNHSTVTIEPFFDLTGKPLADLDVALGARDITGQEFASLFPITDDQSVLPAAGNGAGPASGADFHTVSVEAFTTNSPLALLGQENLGTFQTTSPLGPQIQQDFAPTLTGAFSPITILEANLDTHQDGSDLASGARTGTRPNESGETATASGVTFTAGSQPIDIVFGDMAAAVVKDEAGNTLTITWVLSPNGTHVEGFLPGGNQPAIIIQLGDGTTAANHTDANGTISPIITVTLTDAFPHVGGAADNSITITGISVVGIDSVPASDGTRQSVSTTLEIHITDDAPVLLPGQGGDPTPHVDDQIVGEDGLTGANKSNGSFDAQDNAGSGNVALNVDWGADDSIRTGVDDGRTLSFNMANGKPLDGSGHELALTSDGVDLQYVVTDLVNGGQQLDAYRGDVHDASTLIFTVTLDPTSQHGSYSFTLSGNLDHASSGDGNDALPLDFGLTATDSDGDPVGTHFTVKVQDDTPTAGTAENTHVNEDDLFDGTDLIKEPRTVHGDLEVHWGADDGAARHILMATDGLPSGLTSDGVAIDYQTTVDAAGYAVVMAYKHGGSPNAASDQVFSLTFSEDGSGTYTFRLLGNLDHAENSNSQELVFKVDAYDSDGDPVTQTFTVDVADDQPFAIGTILTRTVEEEELQGGNEDTRGAGDGDFDVLGFPVDVTTAHADGLLNIVWGADSANVNSNGGFDGTQVAGDRSVVFGRAGGDHYVADGVLDAAGASQFLSVSGGGASLATLTSGGVALQYVLSDNGTVLTAYAGATHDAAHAVFQVTLSDTGVGSYDFQLLGVLDHPTHGTSASQEDTLSFNFTFTARDGDGDVAQNNFIVNIIDDSPVAATGTASKVEDESLHGGNNENETPNLAASVTGVSLNIAWGADNANPTDHGGLGDRSVAFSNSNVAVSGAFNGTTLTSLGQTVSYTVLSDGQLVGYTGSSAPTSVTGSNVVFYVSLSDQNNGEYNFTLVKPLDQSAGGGENSLTLTFNYTATDSDGDTSNSQFKVTVVDDVPTLDSTPIPTRTVEEEQWVVVGAGNEDNNGAGDADHVDLNFPFIHDDTTEKATGSLGINWGADNANDNNGEPGDRSVQFVNVADPAGLTSRGEAVHYKVFTVNGEQTLVAYTGTAPTTLPTSIQAAIAAGVVFTVALSDMSAHGSYTFTLIDVLDQHGAGEDTLELNFKFTATDSDGDTTAPGSFQINVIDDTPLAAGTIAPRFVEEEELGNGNEDTKGAGDSDISVLGHLVDVTTAHADGLLNIAWGGDDSNKLGNVGFNGTQAYGDRSVVFGGDGGAYIADGTISAATASQFVNVGGMALADLTSGGVALSYVLSGSGTVLTAYAGDPALGHKVFTVTLSDAGSGSYDFQLQGVLDHPVTGSSANQEDVLKFDFTFTARDSDGDIVQNNFVVNVIDDSPTITIANVQKGAVDEDALGGNAGDSYPMGSVPGELSGVLPVLPGNKLGIAGDIDATDTAHGTLGVNWGADDGAARTLTFDQSSLPTGLMSGHADVHIWISDDGATLKGYTGPVSSSEPADPVFTVTLDASAPNGAYTFVLHHPLDEDVANQEDSIDLTFGFIATDSDGDTASSHFSVTVNDDAPTASYLGLQAIQESVDANGDFNAIVRTGTLPFHAGADGATVTDLLYRFSGSPNKVADADAATFTSLPMTSGGLPVTITHTVVGGVITLTGETTEGPVFTFEVTADGHYTYTQSGPIDHPDHGIDGSEAGTSDGVVLTFDYIVTDRDGDHATNAINIRINDSGPTLNGADTDHYVEEEQQIVVGPGNEDSNGTGDADHIDFIFPFIHDDTTQTTSGHLHIGWGADDANSNAGSGPNGTQVNGDRSVDFANVVADPADLTSRGEAVHYKVYEVAGGEVLVAYTGATAPSGVPGSTNAAIAAHVVFMVGLSDAGDGAYTFTLIDVLDQHGAGEDALPLTFQYTATDSDGDTTAPGSFTVNVIDDMPVAAGTIVPRFVEEEELGNGNEDTKGTGDGDFSVLGHLVDVTTAHAGGLLNIAWGGDDSNDVTKVGFNGTQAYGDRSVVFGGTGGAHILDGAITAATASQFMSVSGMALADLTSGGVALEYALADHGTKLVAYAGDPANVVFTVTLSDTGSGSYNFVLNGTLDHPVKGTNASQEDVLSFDFTFTARDSDGDIVQNNFVVNVIDDSPTIGDAVPMAVVDEDGLLKTRGDQVNGNGDTQLGDADVPDSDGDGNEATATGYLNIKWGADSYDVNDTSDTSGFTQDGVGRSVTFTNTNVGITGGLLKSHGDDVVFSLENNGTKLVGKATHEGVERTVIEVTLSDDGAGAFRVVLQDALDHAKGANENDITLTFNYTAADADGDVARGSFKVLVDDDVPVLTGQTATSSVNEADMFTLTTVSSHSLDFSSTGLGAAHLQAGGGAGVGVISHDGNSNLQGPDSATGAKELILEADSGTTFTLGSVAIGLYGAASPWVSEPTTVTLIGYDADGHIVATATFDAQSVGGNPAAVITSIFDSASSDPDQKFVDVEISKLVIQAPEGFAGRVVIDDLAIIETTTTITTTPHAVDTVVDLTQLVDMGADAPGTWSLATFTEQAVTFTQGNSVDPAAYGGVSITISSDGHVITAMAGAEVIFTLTLSTDGQATFKLLQPIDGGTLRSIDFSQFITVTDSDGDPLTLGSGDFVIDVKSTNHEPAVSAEMISVDEAGLPAGSSHDGSNINTGTIALNPGDGPSHVTIDGVLVTHAGQEFLSSGGLGTLTIISITATAIGYSYELNTNTSGDDTSDSFSVVITDADHNADAATLTIDIVDDTPSASPDFASVGVGVEATGNVITGDTSPAHVGVDTLGADGAHVTQVMGYNGLIDATLDPVTNVFEVQGQYGTLVIDKDGNYTYTRNSSATGAGTDTFTYTLTDGDTDHSSAVLTISLDANNQAPSHNTTNIIVDQHDASAFLIPVAALLWNQTDPEGDTLSVTGVSGSHVSLSSDGQTISFQLTGNAPQSGDFTYTISDGHNSVTATAHVTRVDTWKDGPNALVSTDDAQIIIENNDHLSGVNLYGYGGADVLINNIGGSNLHADSAYYPDLGSDTSPNLLIGGAASDQLFGGKGDDTLIGGGSGDNLFGDLGNDTLIGGLGKDNLYGGRGADTFVFAEFGSSNVDTIHDYNRGSGSFDASEGDRIDLSGLLDSVFSAPGSHNASDYVRVTDVSGSAMLQVDVHGSGSNWQNVATLTGVSAGESIKVILDDHAIHQATISAMV</sequence>
<dbReference type="Proteomes" id="UP000007730">
    <property type="component" value="Chromosome"/>
</dbReference>
<dbReference type="InterPro" id="IPR019960">
    <property type="entry name" value="T1SS_VCA0849"/>
</dbReference>
<dbReference type="OrthoDB" id="8143322at2"/>
<dbReference type="Pfam" id="PF00353">
    <property type="entry name" value="HemolysinCabind"/>
    <property type="match status" value="1"/>
</dbReference>
<dbReference type="KEGG" id="ocg:OCA5_c19890"/>
<dbReference type="Pfam" id="PF17963">
    <property type="entry name" value="Big_9"/>
    <property type="match status" value="1"/>
</dbReference>
<keyword evidence="4" id="KW-1185">Reference proteome</keyword>
<evidence type="ECO:0000259" key="2">
    <source>
        <dbReference type="Pfam" id="PF17892"/>
    </source>
</evidence>
<evidence type="ECO:0000313" key="4">
    <source>
        <dbReference type="Proteomes" id="UP000007730"/>
    </source>
</evidence>
<dbReference type="EMBL" id="CP002826">
    <property type="protein sequence ID" value="AEI06698.1"/>
    <property type="molecule type" value="Genomic_DNA"/>
</dbReference>
<dbReference type="NCBIfam" id="TIGR01965">
    <property type="entry name" value="VCBS_repeat"/>
    <property type="match status" value="1"/>
</dbReference>
<protein>
    <recommendedName>
        <fullName evidence="2">Cadherin-like domain-containing protein</fullName>
    </recommendedName>
</protein>
<evidence type="ECO:0000256" key="1">
    <source>
        <dbReference type="SAM" id="MobiDB-lite"/>
    </source>
</evidence>
<feature type="region of interest" description="Disordered" evidence="1">
    <location>
        <begin position="195"/>
        <end position="218"/>
    </location>
</feature>
<dbReference type="HOGENOM" id="CLU_225234_0_0_5"/>
<dbReference type="STRING" id="504832.OCA5_c19890"/>
<dbReference type="NCBIfam" id="TIGR03660">
    <property type="entry name" value="T1SS_rpt_143"/>
    <property type="match status" value="8"/>
</dbReference>
<gene>
    <name evidence="3" type="ordered locus">OCA5_c19890</name>
</gene>
<dbReference type="RefSeq" id="WP_012563183.1">
    <property type="nucleotide sequence ID" value="NC_011386.1"/>
</dbReference>
<organism evidence="3 4">
    <name type="scientific">Afipia carboxidovorans (strain ATCC 49405 / DSM 1227 / KCTC 32145 / OM5)</name>
    <name type="common">Oligotropha carboxidovorans</name>
    <dbReference type="NCBI Taxonomy" id="504832"/>
    <lineage>
        <taxon>Bacteria</taxon>
        <taxon>Pseudomonadati</taxon>
        <taxon>Pseudomonadota</taxon>
        <taxon>Alphaproteobacteria</taxon>
        <taxon>Hyphomicrobiales</taxon>
        <taxon>Nitrobacteraceae</taxon>
        <taxon>Afipia</taxon>
    </lineage>
</organism>
<dbReference type="InterPro" id="IPR001343">
    <property type="entry name" value="Hemolysn_Ca-bd"/>
</dbReference>
<reference evidence="3 4" key="1">
    <citation type="journal article" date="2011" name="J. Bacteriol.">
        <title>Complete genome sequences of the chemolithoautotrophic Oligotropha carboxidovorans strains OM4 and OM5.</title>
        <authorList>
            <person name="Volland S."/>
            <person name="Rachinger M."/>
            <person name="Strittmatter A."/>
            <person name="Daniel R."/>
            <person name="Gottschalk G."/>
            <person name="Meyer O."/>
        </authorList>
    </citation>
    <scope>NUCLEOTIDE SEQUENCE [LARGE SCALE GENOMIC DNA]</scope>
    <source>
        <strain evidence="4">ATCC 49405 / DSM 1227 / KCTC 32145 / OM5</strain>
    </source>
</reference>
<name>B6JI13_AFIC5</name>
<evidence type="ECO:0000313" key="3">
    <source>
        <dbReference type="EMBL" id="AEI06698.1"/>
    </source>
</evidence>
<dbReference type="Pfam" id="PF17892">
    <property type="entry name" value="Cadherin_5"/>
    <property type="match status" value="1"/>
</dbReference>
<dbReference type="InterPro" id="IPR019959">
    <property type="entry name" value="T1SS-143_rpt-cont_dom"/>
</dbReference>
<dbReference type="InterPro" id="IPR010221">
    <property type="entry name" value="VCBS_dom"/>
</dbReference>
<feature type="region of interest" description="Disordered" evidence="1">
    <location>
        <begin position="2245"/>
        <end position="2270"/>
    </location>
</feature>
<dbReference type="PRINTS" id="PR00313">
    <property type="entry name" value="CABNDNGRPT"/>
</dbReference>